<feature type="compositionally biased region" description="Low complexity" evidence="1">
    <location>
        <begin position="115"/>
        <end position="127"/>
    </location>
</feature>
<sequence>MQSSPRLLLAGGLRLVQPLASQDAQAHTRLLRRELQRSTRPVFPPIEKWTVASLRQALTNSDIQAPRKFTKAEIYDLYKNLKPTNLSPKTTPAPKVVKHRSKFTVSPHRTPPPSSSSKTSSRRASNSGARPSASQGRAPDFRRGSLLKRYRGPPPKRASGRLRHQSRPRCPPLSAQSPQSKQASQREPPCRTSQTLFICQANRTHSYDDGVLCSSRRLHGTSQPDSALCPLISRG</sequence>
<proteinExistence type="predicted"/>
<dbReference type="Proteomes" id="UP000579812">
    <property type="component" value="Unassembled WGS sequence"/>
</dbReference>
<gene>
    <name evidence="2" type="ORF">G5714_017967</name>
</gene>
<feature type="region of interest" description="Disordered" evidence="1">
    <location>
        <begin position="82"/>
        <end position="191"/>
    </location>
</feature>
<dbReference type="EMBL" id="JAAMOB010000018">
    <property type="protein sequence ID" value="KAF4101535.1"/>
    <property type="molecule type" value="Genomic_DNA"/>
</dbReference>
<organism evidence="2 3">
    <name type="scientific">Onychostoma macrolepis</name>
    <dbReference type="NCBI Taxonomy" id="369639"/>
    <lineage>
        <taxon>Eukaryota</taxon>
        <taxon>Metazoa</taxon>
        <taxon>Chordata</taxon>
        <taxon>Craniata</taxon>
        <taxon>Vertebrata</taxon>
        <taxon>Euteleostomi</taxon>
        <taxon>Actinopterygii</taxon>
        <taxon>Neopterygii</taxon>
        <taxon>Teleostei</taxon>
        <taxon>Ostariophysi</taxon>
        <taxon>Cypriniformes</taxon>
        <taxon>Cyprinidae</taxon>
        <taxon>Acrossocheilinae</taxon>
        <taxon>Onychostoma</taxon>
    </lineage>
</organism>
<feature type="compositionally biased region" description="Low complexity" evidence="1">
    <location>
        <begin position="172"/>
        <end position="185"/>
    </location>
</feature>
<accession>A0A7J6C4I3</accession>
<protein>
    <submittedName>
        <fullName evidence="2">Uncharacterized protein</fullName>
    </submittedName>
</protein>
<feature type="compositionally biased region" description="Basic residues" evidence="1">
    <location>
        <begin position="158"/>
        <end position="167"/>
    </location>
</feature>
<keyword evidence="3" id="KW-1185">Reference proteome</keyword>
<dbReference type="AlphaFoldDB" id="A0A7J6C4I3"/>
<evidence type="ECO:0000313" key="2">
    <source>
        <dbReference type="EMBL" id="KAF4101535.1"/>
    </source>
</evidence>
<evidence type="ECO:0000313" key="3">
    <source>
        <dbReference type="Proteomes" id="UP000579812"/>
    </source>
</evidence>
<name>A0A7J6C4I3_9TELE</name>
<comment type="caution">
    <text evidence="2">The sequence shown here is derived from an EMBL/GenBank/DDBJ whole genome shotgun (WGS) entry which is preliminary data.</text>
</comment>
<evidence type="ECO:0000256" key="1">
    <source>
        <dbReference type="SAM" id="MobiDB-lite"/>
    </source>
</evidence>
<reference evidence="2 3" key="1">
    <citation type="submission" date="2020-04" db="EMBL/GenBank/DDBJ databases">
        <title>Chromosome-level genome assembly of a cyprinid fish Onychostoma macrolepis by integration of Nanopore Sequencing, Bionano and Hi-C technology.</title>
        <authorList>
            <person name="Wang D."/>
        </authorList>
    </citation>
    <scope>NUCLEOTIDE SEQUENCE [LARGE SCALE GENOMIC DNA]</scope>
    <source>
        <strain evidence="2">SWU-2019</strain>
        <tissue evidence="2">Muscle</tissue>
    </source>
</reference>